<organism evidence="1 2">
    <name type="scientific">Favolaschia claudopus</name>
    <dbReference type="NCBI Taxonomy" id="2862362"/>
    <lineage>
        <taxon>Eukaryota</taxon>
        <taxon>Fungi</taxon>
        <taxon>Dikarya</taxon>
        <taxon>Basidiomycota</taxon>
        <taxon>Agaricomycotina</taxon>
        <taxon>Agaricomycetes</taxon>
        <taxon>Agaricomycetidae</taxon>
        <taxon>Agaricales</taxon>
        <taxon>Marasmiineae</taxon>
        <taxon>Mycenaceae</taxon>
        <taxon>Favolaschia</taxon>
    </lineage>
</organism>
<evidence type="ECO:0000313" key="2">
    <source>
        <dbReference type="Proteomes" id="UP001362999"/>
    </source>
</evidence>
<dbReference type="Proteomes" id="UP001362999">
    <property type="component" value="Unassembled WGS sequence"/>
</dbReference>
<gene>
    <name evidence="1" type="ORF">R3P38DRAFT_3329634</name>
</gene>
<name>A0AAV9ZY01_9AGAR</name>
<dbReference type="EMBL" id="JAWWNJ010000099">
    <property type="protein sequence ID" value="KAK6996097.1"/>
    <property type="molecule type" value="Genomic_DNA"/>
</dbReference>
<accession>A0AAV9ZY01</accession>
<protein>
    <submittedName>
        <fullName evidence="1">Uncharacterized protein</fullName>
    </submittedName>
</protein>
<comment type="caution">
    <text evidence="1">The sequence shown here is derived from an EMBL/GenBank/DDBJ whole genome shotgun (WGS) entry which is preliminary data.</text>
</comment>
<sequence length="329" mass="38094">MARLRHEPNQGVNKPIITRKNDPFIHCIRTYQRCRIVIGMNCMPESRLTQLIQDYEYRSEHAFNHVVDDIRRRGTTNHASTHIVGEGFQQEVSEMYQITNGKNAEHQVAMWQQSQEDAGDDLIAPPTPQSFVHWSLGAAERRISPMSLESKQGNNPLFRNFNMNLRQYLAHHHPAHPLRMKQDLEINPQIMPCKALYVNFQSSVNWKSERDILRCNPSFHNEPRYDSVIFNAEDDPLAMGELALIFRCFLPNGVKLDLAMVRPFRRSSWHPKTRTDCPIRERKSGVMFIALEHVVRGVLLCPIFGASREAFYVIDTVDGDMFLRINGIE</sequence>
<keyword evidence="2" id="KW-1185">Reference proteome</keyword>
<evidence type="ECO:0000313" key="1">
    <source>
        <dbReference type="EMBL" id="KAK6996097.1"/>
    </source>
</evidence>
<dbReference type="AlphaFoldDB" id="A0AAV9ZY01"/>
<proteinExistence type="predicted"/>
<reference evidence="1 2" key="1">
    <citation type="journal article" date="2024" name="J Genomics">
        <title>Draft genome sequencing and assembly of Favolaschia claudopus CIRM-BRFM 2984 isolated from oak limbs.</title>
        <authorList>
            <person name="Navarro D."/>
            <person name="Drula E."/>
            <person name="Chaduli D."/>
            <person name="Cazenave R."/>
            <person name="Ahrendt S."/>
            <person name="Wang J."/>
            <person name="Lipzen A."/>
            <person name="Daum C."/>
            <person name="Barry K."/>
            <person name="Grigoriev I.V."/>
            <person name="Favel A."/>
            <person name="Rosso M.N."/>
            <person name="Martin F."/>
        </authorList>
    </citation>
    <scope>NUCLEOTIDE SEQUENCE [LARGE SCALE GENOMIC DNA]</scope>
    <source>
        <strain evidence="1 2">CIRM-BRFM 2984</strain>
    </source>
</reference>